<evidence type="ECO:0000256" key="1">
    <source>
        <dbReference type="SAM" id="MobiDB-lite"/>
    </source>
</evidence>
<dbReference type="RefSeq" id="WP_276762878.1">
    <property type="nucleotide sequence ID" value="NZ_SSGD01000143.1"/>
</dbReference>
<comment type="caution">
    <text evidence="2">The sequence shown here is derived from an EMBL/GenBank/DDBJ whole genome shotgun (WGS) entry which is preliminary data.</text>
</comment>
<accession>A0A5C7XQH1</accession>
<dbReference type="EMBL" id="SSGD01000143">
    <property type="protein sequence ID" value="TXI51702.1"/>
    <property type="molecule type" value="Genomic_DNA"/>
</dbReference>
<proteinExistence type="predicted"/>
<reference evidence="2 3" key="1">
    <citation type="submission" date="2018-09" db="EMBL/GenBank/DDBJ databases">
        <title>Metagenome Assembled Genomes from an Advanced Water Purification Facility.</title>
        <authorList>
            <person name="Stamps B.W."/>
            <person name="Spear J.R."/>
        </authorList>
    </citation>
    <scope>NUCLEOTIDE SEQUENCE [LARGE SCALE GENOMIC DNA]</scope>
    <source>
        <strain evidence="2">Bin_29_2</strain>
    </source>
</reference>
<name>A0A5C7XQH1_9MYCO</name>
<sequence>MTYPTLTEIEDADWEFLTTNATAWTCLADTWEASFTEVREASKTPGGTPWTGAGAEAFQHRTAADVVTVHGPADMLRRAADIAARAAQAQQGNKAAALEAIGLAERDEYRVGDDYSVTDTWAYYTSAAEQEAREFAAERHRAFIRSRADNLVHHEQEIARQLGTATAGLHTFSFGEDGADGGAGGNGRPHVPAPVAPDPSDAARQRDQAIADDPAADPTARRLAQERLDDLRNSEFIGPLPADPILGGDARTRAQARRQFQAFLESGQAYPDRPPLTPDEATRMLDRCESQARELVLGSFASQLKSAGVSPAGVRQALDEVHSGKSPRQLIHDAGSGISSGVGGLGSGLGSQANALPQGKHWGDAQVWSKADVDALKTLGKRLSVAGIALDGAVTISDIMNGAPGREEFARLGVRSAGAWLGGFAAGAAWGSWVGPEGTVIVGLIGSVAGGLGGDKVVQMMMGQG</sequence>
<evidence type="ECO:0000313" key="2">
    <source>
        <dbReference type="EMBL" id="TXI51702.1"/>
    </source>
</evidence>
<feature type="region of interest" description="Disordered" evidence="1">
    <location>
        <begin position="171"/>
        <end position="219"/>
    </location>
</feature>
<protein>
    <submittedName>
        <fullName evidence="2">Uncharacterized protein</fullName>
    </submittedName>
</protein>
<dbReference type="Proteomes" id="UP000321797">
    <property type="component" value="Unassembled WGS sequence"/>
</dbReference>
<evidence type="ECO:0000313" key="3">
    <source>
        <dbReference type="Proteomes" id="UP000321797"/>
    </source>
</evidence>
<organism evidence="2 3">
    <name type="scientific">Mycolicibacter arupensis</name>
    <dbReference type="NCBI Taxonomy" id="342002"/>
    <lineage>
        <taxon>Bacteria</taxon>
        <taxon>Bacillati</taxon>
        <taxon>Actinomycetota</taxon>
        <taxon>Actinomycetes</taxon>
        <taxon>Mycobacteriales</taxon>
        <taxon>Mycobacteriaceae</taxon>
        <taxon>Mycolicibacter</taxon>
    </lineage>
</organism>
<dbReference type="AlphaFoldDB" id="A0A5C7XQH1"/>
<gene>
    <name evidence="2" type="ORF">E6Q54_20025</name>
</gene>